<name>A0A4S4E5F6_CAMSN</name>
<keyword evidence="1" id="KW-0812">Transmembrane</keyword>
<gene>
    <name evidence="2" type="ORF">TEA_030181</name>
</gene>
<dbReference type="AlphaFoldDB" id="A0A4S4E5F6"/>
<dbReference type="PANTHER" id="PTHR46995:SF6">
    <property type="entry name" value="POLLEN OLE E 1 ALLERGEN AND EXTENSIN FAMILY PROTEIN"/>
    <property type="match status" value="1"/>
</dbReference>
<keyword evidence="1" id="KW-0472">Membrane</keyword>
<feature type="transmembrane region" description="Helical" evidence="1">
    <location>
        <begin position="66"/>
        <end position="88"/>
    </location>
</feature>
<keyword evidence="3" id="KW-1185">Reference proteome</keyword>
<reference evidence="2 3" key="1">
    <citation type="journal article" date="2018" name="Proc. Natl. Acad. Sci. U.S.A.">
        <title>Draft genome sequence of Camellia sinensis var. sinensis provides insights into the evolution of the tea genome and tea quality.</title>
        <authorList>
            <person name="Wei C."/>
            <person name="Yang H."/>
            <person name="Wang S."/>
            <person name="Zhao J."/>
            <person name="Liu C."/>
            <person name="Gao L."/>
            <person name="Xia E."/>
            <person name="Lu Y."/>
            <person name="Tai Y."/>
            <person name="She G."/>
            <person name="Sun J."/>
            <person name="Cao H."/>
            <person name="Tong W."/>
            <person name="Gao Q."/>
            <person name="Li Y."/>
            <person name="Deng W."/>
            <person name="Jiang X."/>
            <person name="Wang W."/>
            <person name="Chen Q."/>
            <person name="Zhang S."/>
            <person name="Li H."/>
            <person name="Wu J."/>
            <person name="Wang P."/>
            <person name="Li P."/>
            <person name="Shi C."/>
            <person name="Zheng F."/>
            <person name="Jian J."/>
            <person name="Huang B."/>
            <person name="Shan D."/>
            <person name="Shi M."/>
            <person name="Fang C."/>
            <person name="Yue Y."/>
            <person name="Li F."/>
            <person name="Li D."/>
            <person name="Wei S."/>
            <person name="Han B."/>
            <person name="Jiang C."/>
            <person name="Yin Y."/>
            <person name="Xia T."/>
            <person name="Zhang Z."/>
            <person name="Bennetzen J.L."/>
            <person name="Zhao S."/>
            <person name="Wan X."/>
        </authorList>
    </citation>
    <scope>NUCLEOTIDE SEQUENCE [LARGE SCALE GENOMIC DNA]</scope>
    <source>
        <strain evidence="3">cv. Shuchazao</strain>
        <tissue evidence="2">Leaf</tissue>
    </source>
</reference>
<accession>A0A4S4E5F6</accession>
<dbReference type="Proteomes" id="UP000306102">
    <property type="component" value="Unassembled WGS sequence"/>
</dbReference>
<feature type="transmembrane region" description="Helical" evidence="1">
    <location>
        <begin position="34"/>
        <end position="54"/>
    </location>
</feature>
<evidence type="ECO:0000313" key="2">
    <source>
        <dbReference type="EMBL" id="THG11198.1"/>
    </source>
</evidence>
<evidence type="ECO:0000313" key="3">
    <source>
        <dbReference type="Proteomes" id="UP000306102"/>
    </source>
</evidence>
<keyword evidence="1" id="KW-1133">Transmembrane helix</keyword>
<dbReference type="Pfam" id="PF01190">
    <property type="entry name" value="Pollen_Ole_e_1"/>
    <property type="match status" value="1"/>
</dbReference>
<sequence length="430" mass="48122">MSLFVVNGGEKPFSKIQLVLTPTYHMHTHNQFNCLLIIVIYIKIYLIILTRYAFSVEASLLFSSMNPIMSFFVVVLASLVAQPLVLVAQPSKPTSDITVVGAVYCDTCYHNTFSSQSYFLPGVDVHVECKFKANSPKTTEQITFSVNRTTNRYGVYKLEIPSVEGVDCVEGPEIQSFCESSLIQSTSPTCNVPGLKSTTNEVTVKSKQTNLCIYSLSALSFRPQEKNITLCEKQTEELEFPLPTSLNSSKFFLPYFPPYGFPWPPLPQFPPLPPLPPLPQLPPFPKLPFPPLPPLPSLPFPPLPFPNPSSSPFPFPPLPRLPPFPPSLVSPPPWLPPPPRTWIPKIPFLSPPPPPPPAFNLRDPKTWFPNNPSLYPPPPPAFNLRDPRTWIPNNPFLAPPPPPEFNLRDPRTWIPYIPPTPPSIPQNQQP</sequence>
<organism evidence="2 3">
    <name type="scientific">Camellia sinensis var. sinensis</name>
    <name type="common">China tea</name>
    <dbReference type="NCBI Taxonomy" id="542762"/>
    <lineage>
        <taxon>Eukaryota</taxon>
        <taxon>Viridiplantae</taxon>
        <taxon>Streptophyta</taxon>
        <taxon>Embryophyta</taxon>
        <taxon>Tracheophyta</taxon>
        <taxon>Spermatophyta</taxon>
        <taxon>Magnoliopsida</taxon>
        <taxon>eudicotyledons</taxon>
        <taxon>Gunneridae</taxon>
        <taxon>Pentapetalae</taxon>
        <taxon>asterids</taxon>
        <taxon>Ericales</taxon>
        <taxon>Theaceae</taxon>
        <taxon>Camellia</taxon>
    </lineage>
</organism>
<comment type="caution">
    <text evidence="2">The sequence shown here is derived from an EMBL/GenBank/DDBJ whole genome shotgun (WGS) entry which is preliminary data.</text>
</comment>
<proteinExistence type="predicted"/>
<dbReference type="PANTHER" id="PTHR46995">
    <property type="entry name" value="OS09G0508200 PROTEIN"/>
    <property type="match status" value="1"/>
</dbReference>
<evidence type="ECO:0000256" key="1">
    <source>
        <dbReference type="SAM" id="Phobius"/>
    </source>
</evidence>
<protein>
    <recommendedName>
        <fullName evidence="4">Pollen Ole e 1 allergen and extensin family protein</fullName>
    </recommendedName>
</protein>
<dbReference type="STRING" id="542762.A0A4S4E5F6"/>
<dbReference type="EMBL" id="SDRB02007400">
    <property type="protein sequence ID" value="THG11198.1"/>
    <property type="molecule type" value="Genomic_DNA"/>
</dbReference>
<evidence type="ECO:0008006" key="4">
    <source>
        <dbReference type="Google" id="ProtNLM"/>
    </source>
</evidence>